<keyword evidence="1" id="KW-0472">Membrane</keyword>
<accession>A0A1V9G457</accession>
<dbReference type="Proteomes" id="UP000192796">
    <property type="component" value="Unassembled WGS sequence"/>
</dbReference>
<comment type="caution">
    <text evidence="2">The sequence shown here is derived from an EMBL/GenBank/DDBJ whole genome shotgun (WGS) entry which is preliminary data.</text>
</comment>
<dbReference type="AlphaFoldDB" id="A0A1V9G457"/>
<evidence type="ECO:0000313" key="3">
    <source>
        <dbReference type="Proteomes" id="UP000192796"/>
    </source>
</evidence>
<dbReference type="EMBL" id="LVYD01000024">
    <property type="protein sequence ID" value="OQP65360.1"/>
    <property type="molecule type" value="Genomic_DNA"/>
</dbReference>
<name>A0A1V9G457_9BACT</name>
<proteinExistence type="predicted"/>
<evidence type="ECO:0000256" key="1">
    <source>
        <dbReference type="SAM" id="Phobius"/>
    </source>
</evidence>
<evidence type="ECO:0000313" key="2">
    <source>
        <dbReference type="EMBL" id="OQP65360.1"/>
    </source>
</evidence>
<feature type="transmembrane region" description="Helical" evidence="1">
    <location>
        <begin position="58"/>
        <end position="82"/>
    </location>
</feature>
<organism evidence="2 3">
    <name type="scientific">Niastella vici</name>
    <dbReference type="NCBI Taxonomy" id="1703345"/>
    <lineage>
        <taxon>Bacteria</taxon>
        <taxon>Pseudomonadati</taxon>
        <taxon>Bacteroidota</taxon>
        <taxon>Chitinophagia</taxon>
        <taxon>Chitinophagales</taxon>
        <taxon>Chitinophagaceae</taxon>
        <taxon>Niastella</taxon>
    </lineage>
</organism>
<gene>
    <name evidence="2" type="ORF">A3860_16975</name>
</gene>
<reference evidence="2 3" key="1">
    <citation type="submission" date="2016-03" db="EMBL/GenBank/DDBJ databases">
        <title>Niastella vici sp. nov., isolated from farmland soil.</title>
        <authorList>
            <person name="Chen L."/>
            <person name="Wang D."/>
            <person name="Yang S."/>
            <person name="Wang G."/>
        </authorList>
    </citation>
    <scope>NUCLEOTIDE SEQUENCE [LARGE SCALE GENOMIC DNA]</scope>
    <source>
        <strain evidence="2 3">DJ57</strain>
    </source>
</reference>
<dbReference type="STRING" id="1703345.A3860_16975"/>
<sequence length="92" mass="10523">MIFRPGGGYALPAQIANQSTCKQQFLVKSCKLTETTNMLNTGNHKINQVLTYSYTHIIFLYAHLHFLTVLIINLQICTISVAHLKFSFHRQK</sequence>
<keyword evidence="3" id="KW-1185">Reference proteome</keyword>
<protein>
    <submittedName>
        <fullName evidence="2">Uncharacterized protein</fullName>
    </submittedName>
</protein>
<keyword evidence="1" id="KW-0812">Transmembrane</keyword>
<keyword evidence="1" id="KW-1133">Transmembrane helix</keyword>